<protein>
    <submittedName>
        <fullName evidence="1">Uncharacterized protein</fullName>
    </submittedName>
</protein>
<proteinExistence type="predicted"/>
<keyword evidence="2" id="KW-1185">Reference proteome</keyword>
<evidence type="ECO:0000313" key="1">
    <source>
        <dbReference type="EMBL" id="CAA3012272.1"/>
    </source>
</evidence>
<organism evidence="1 2">
    <name type="scientific">Olea europaea subsp. europaea</name>
    <dbReference type="NCBI Taxonomy" id="158383"/>
    <lineage>
        <taxon>Eukaryota</taxon>
        <taxon>Viridiplantae</taxon>
        <taxon>Streptophyta</taxon>
        <taxon>Embryophyta</taxon>
        <taxon>Tracheophyta</taxon>
        <taxon>Spermatophyta</taxon>
        <taxon>Magnoliopsida</taxon>
        <taxon>eudicotyledons</taxon>
        <taxon>Gunneridae</taxon>
        <taxon>Pentapetalae</taxon>
        <taxon>asterids</taxon>
        <taxon>lamiids</taxon>
        <taxon>Lamiales</taxon>
        <taxon>Oleaceae</taxon>
        <taxon>Oleeae</taxon>
        <taxon>Olea</taxon>
    </lineage>
</organism>
<name>A0A8S0U6B3_OLEEU</name>
<evidence type="ECO:0000313" key="2">
    <source>
        <dbReference type="Proteomes" id="UP000594638"/>
    </source>
</evidence>
<accession>A0A8S0U6B3</accession>
<reference evidence="1 2" key="1">
    <citation type="submission" date="2019-12" db="EMBL/GenBank/DDBJ databases">
        <authorList>
            <person name="Alioto T."/>
            <person name="Alioto T."/>
            <person name="Gomez Garrido J."/>
        </authorList>
    </citation>
    <scope>NUCLEOTIDE SEQUENCE [LARGE SCALE GENOMIC DNA]</scope>
</reference>
<dbReference type="EMBL" id="CACTIH010007394">
    <property type="protein sequence ID" value="CAA3012272.1"/>
    <property type="molecule type" value="Genomic_DNA"/>
</dbReference>
<dbReference type="AlphaFoldDB" id="A0A8S0U6B3"/>
<comment type="caution">
    <text evidence="1">The sequence shown here is derived from an EMBL/GenBank/DDBJ whole genome shotgun (WGS) entry which is preliminary data.</text>
</comment>
<dbReference type="Proteomes" id="UP000594638">
    <property type="component" value="Unassembled WGS sequence"/>
</dbReference>
<gene>
    <name evidence="1" type="ORF">OLEA9_A016923</name>
</gene>
<dbReference type="Gramene" id="OE9A016923T1">
    <property type="protein sequence ID" value="OE9A016923C1"/>
    <property type="gene ID" value="OE9A016923"/>
</dbReference>
<sequence>MAAKKFPLSANRLKEKENRVSSVPMSWNVGRALKNVELGLLPVSSNGAEPKEKWLEVKEEVDQDLAWLGKDLGVVADMGGNFGKGGGGKGRGGSGYGLGSTFEYEVHWLTD</sequence>